<reference evidence="2" key="1">
    <citation type="submission" date="2020-02" db="EMBL/GenBank/DDBJ databases">
        <authorList>
            <person name="Meier V. D."/>
        </authorList>
    </citation>
    <scope>NUCLEOTIDE SEQUENCE</scope>
    <source>
        <strain evidence="2">AVDCRST_MAG68</strain>
    </source>
</reference>
<protein>
    <submittedName>
        <fullName evidence="2">Uncharacterized protein</fullName>
    </submittedName>
</protein>
<sequence length="130" mass="13821">ARPGLAAPRGAGPRRPGGSGLHRLQRADRPRLLAEAVGAAARGRRGRVLPQRRHRGGRPAGEVAAHRPLRHAGLLHGRAHQLLPRLRLRPEPRRARRGFPGRGHAREARCIAGAAAAQGGRVVRGGAEAL</sequence>
<feature type="compositionally biased region" description="Low complexity" evidence="1">
    <location>
        <begin position="1"/>
        <end position="14"/>
    </location>
</feature>
<dbReference type="AlphaFoldDB" id="A0A6J4KFR4"/>
<accession>A0A6J4KFR4</accession>
<organism evidence="2">
    <name type="scientific">uncultured Gemmatimonadota bacterium</name>
    <dbReference type="NCBI Taxonomy" id="203437"/>
    <lineage>
        <taxon>Bacteria</taxon>
        <taxon>Pseudomonadati</taxon>
        <taxon>Gemmatimonadota</taxon>
        <taxon>environmental samples</taxon>
    </lineage>
</organism>
<gene>
    <name evidence="2" type="ORF">AVDCRST_MAG68-587</name>
</gene>
<evidence type="ECO:0000313" key="2">
    <source>
        <dbReference type="EMBL" id="CAA9302626.1"/>
    </source>
</evidence>
<feature type="non-terminal residue" evidence="2">
    <location>
        <position position="130"/>
    </location>
</feature>
<feature type="region of interest" description="Disordered" evidence="1">
    <location>
        <begin position="1"/>
        <end position="29"/>
    </location>
</feature>
<dbReference type="EMBL" id="CADCTW010000032">
    <property type="protein sequence ID" value="CAA9302626.1"/>
    <property type="molecule type" value="Genomic_DNA"/>
</dbReference>
<proteinExistence type="predicted"/>
<feature type="non-terminal residue" evidence="2">
    <location>
        <position position="1"/>
    </location>
</feature>
<name>A0A6J4KFR4_9BACT</name>
<evidence type="ECO:0000256" key="1">
    <source>
        <dbReference type="SAM" id="MobiDB-lite"/>
    </source>
</evidence>